<evidence type="ECO:0000313" key="1">
    <source>
        <dbReference type="EMBL" id="VDL79367.1"/>
    </source>
</evidence>
<reference evidence="3" key="1">
    <citation type="submission" date="2017-02" db="UniProtKB">
        <authorList>
            <consortium name="WormBaseParasite"/>
        </authorList>
    </citation>
    <scope>IDENTIFICATION</scope>
</reference>
<dbReference type="EMBL" id="UYSL01021882">
    <property type="protein sequence ID" value="VDL79367.1"/>
    <property type="molecule type" value="Genomic_DNA"/>
</dbReference>
<dbReference type="WBParaSite" id="NBR_0001577201-mRNA-1">
    <property type="protein sequence ID" value="NBR_0001577201-mRNA-1"/>
    <property type="gene ID" value="NBR_0001577201"/>
</dbReference>
<protein>
    <submittedName>
        <fullName evidence="1 3">Uncharacterized protein</fullName>
    </submittedName>
</protein>
<gene>
    <name evidence="1" type="ORF">NBR_LOCUS15773</name>
</gene>
<dbReference type="Proteomes" id="UP000271162">
    <property type="component" value="Unassembled WGS sequence"/>
</dbReference>
<accession>A0A0N4YG54</accession>
<organism evidence="3">
    <name type="scientific">Nippostrongylus brasiliensis</name>
    <name type="common">Rat hookworm</name>
    <dbReference type="NCBI Taxonomy" id="27835"/>
    <lineage>
        <taxon>Eukaryota</taxon>
        <taxon>Metazoa</taxon>
        <taxon>Ecdysozoa</taxon>
        <taxon>Nematoda</taxon>
        <taxon>Chromadorea</taxon>
        <taxon>Rhabditida</taxon>
        <taxon>Rhabditina</taxon>
        <taxon>Rhabditomorpha</taxon>
        <taxon>Strongyloidea</taxon>
        <taxon>Heligmosomidae</taxon>
        <taxon>Nippostrongylus</taxon>
    </lineage>
</organism>
<keyword evidence="2" id="KW-1185">Reference proteome</keyword>
<proteinExistence type="predicted"/>
<name>A0A0N4YG54_NIPBR</name>
<reference evidence="1 2" key="2">
    <citation type="submission" date="2018-11" db="EMBL/GenBank/DDBJ databases">
        <authorList>
            <consortium name="Pathogen Informatics"/>
        </authorList>
    </citation>
    <scope>NUCLEOTIDE SEQUENCE [LARGE SCALE GENOMIC DNA]</scope>
</reference>
<evidence type="ECO:0000313" key="3">
    <source>
        <dbReference type="WBParaSite" id="NBR_0001577201-mRNA-1"/>
    </source>
</evidence>
<evidence type="ECO:0000313" key="2">
    <source>
        <dbReference type="Proteomes" id="UP000271162"/>
    </source>
</evidence>
<sequence>MRQRLCRSSDGLAGKNPPFSSAVLKRLLSIGCLNGLKKLLALNVNCRSSDLPGLQAREQIVEPIWTRLARGVDIWVPQMLVKKGGDPKKL</sequence>
<dbReference type="AlphaFoldDB" id="A0A0N4YG54"/>